<feature type="compositionally biased region" description="Acidic residues" evidence="1">
    <location>
        <begin position="239"/>
        <end position="255"/>
    </location>
</feature>
<feature type="compositionally biased region" description="Low complexity" evidence="1">
    <location>
        <begin position="261"/>
        <end position="273"/>
    </location>
</feature>
<organism evidence="2">
    <name type="scientific">Dunaliella tertiolecta</name>
    <name type="common">Green alga</name>
    <dbReference type="NCBI Taxonomy" id="3047"/>
    <lineage>
        <taxon>Eukaryota</taxon>
        <taxon>Viridiplantae</taxon>
        <taxon>Chlorophyta</taxon>
        <taxon>core chlorophytes</taxon>
        <taxon>Chlorophyceae</taxon>
        <taxon>CS clade</taxon>
        <taxon>Chlamydomonadales</taxon>
        <taxon>Dunaliellaceae</taxon>
        <taxon>Dunaliella</taxon>
    </lineage>
</organism>
<dbReference type="GO" id="GO:0003677">
    <property type="term" value="F:DNA binding"/>
    <property type="evidence" value="ECO:0007669"/>
    <property type="project" value="InterPro"/>
</dbReference>
<feature type="compositionally biased region" description="Acidic residues" evidence="1">
    <location>
        <begin position="502"/>
        <end position="526"/>
    </location>
</feature>
<feature type="compositionally biased region" description="Low complexity" evidence="1">
    <location>
        <begin position="372"/>
        <end position="391"/>
    </location>
</feature>
<dbReference type="AlphaFoldDB" id="A0A7S3QK99"/>
<proteinExistence type="predicted"/>
<feature type="compositionally biased region" description="Low complexity" evidence="1">
    <location>
        <begin position="470"/>
        <end position="486"/>
    </location>
</feature>
<dbReference type="PANTHER" id="PTHR35698">
    <property type="entry name" value="DNA-BINDING PROTEIN RHL1"/>
    <property type="match status" value="1"/>
</dbReference>
<feature type="compositionally biased region" description="Basic and acidic residues" evidence="1">
    <location>
        <begin position="290"/>
        <end position="299"/>
    </location>
</feature>
<feature type="compositionally biased region" description="Polar residues" evidence="1">
    <location>
        <begin position="190"/>
        <end position="214"/>
    </location>
</feature>
<accession>A0A7S3QK99</accession>
<feature type="compositionally biased region" description="Low complexity" evidence="1">
    <location>
        <begin position="551"/>
        <end position="565"/>
    </location>
</feature>
<name>A0A7S3QK99_DUNTE</name>
<evidence type="ECO:0008006" key="3">
    <source>
        <dbReference type="Google" id="ProtNLM"/>
    </source>
</evidence>
<protein>
    <recommendedName>
        <fullName evidence="3">DNA-binding protein RHL1</fullName>
    </recommendedName>
</protein>
<gene>
    <name evidence="2" type="ORF">DTER00134_LOCUS566</name>
</gene>
<dbReference type="EMBL" id="HBIP01001312">
    <property type="protein sequence ID" value="CAE0485527.1"/>
    <property type="molecule type" value="Transcribed_RNA"/>
</dbReference>
<evidence type="ECO:0000256" key="1">
    <source>
        <dbReference type="SAM" id="MobiDB-lite"/>
    </source>
</evidence>
<feature type="region of interest" description="Disordered" evidence="1">
    <location>
        <begin position="186"/>
        <end position="587"/>
    </location>
</feature>
<evidence type="ECO:0000313" key="2">
    <source>
        <dbReference type="EMBL" id="CAE0485527.1"/>
    </source>
</evidence>
<feature type="compositionally biased region" description="Acidic residues" evidence="1">
    <location>
        <begin position="332"/>
        <end position="361"/>
    </location>
</feature>
<dbReference type="PANTHER" id="PTHR35698:SF2">
    <property type="entry name" value="DNA-BINDING PROTEIN RHL1"/>
    <property type="match status" value="1"/>
</dbReference>
<sequence length="587" mass="62833">MPPRKEKGTDEEKDNRLRERAVKQGILAESQPAAPDVPLPLSKALLKSNGQDILKKSTTRKNRYLLILNCLLAPATAGKLGSLANLDSQEPCMYIDFPNGRLKLFGTLVFPRNKYLLLRIGGQQGVMCEDVFENMIVFSESWWVGTAEENPEERQLPLPAELSTNTIHCDYDFAYGASFTGGGKAGKIAGSQQDPPSQQGLGSQQVVMSQQGPSQEPPGSALRPRRAAAQKSYQGLASENEDDDIEMDEEDEEGEEGRGQGRPIAGAARAIRPLQHDPIEILSTEDPDEAKEQGRDRQGGRGSLDLEADEVKRPNPRKRAAAPKRTLKDASSDAEDDDGDEDDEDAHGSEEDGSLFDGSEDEQPRRSKPAARKPAAGAGRARKQPAGAPRGTQSPTAKRQRADPASMPRSTQKAPQRKRGKAKSNASGAKEDSIDDGDDDDVAGRRLDSDEQAGQSDDEDGEGREGVLTAAEKGAAAAAAASGPRPARSPRRAAAKRITYAESDDEEGEEVEDEEAEGDYGGDSDADSGSSGAGDDGDSEDGGRRRRKRPAASQGRGRGGAAARRAAPRKKAKQASPEVFEINSDDD</sequence>
<dbReference type="GO" id="GO:0042023">
    <property type="term" value="P:DNA endoreduplication"/>
    <property type="evidence" value="ECO:0007669"/>
    <property type="project" value="InterPro"/>
</dbReference>
<dbReference type="InterPro" id="IPR038859">
    <property type="entry name" value="RHL1"/>
</dbReference>
<reference evidence="2" key="1">
    <citation type="submission" date="2021-01" db="EMBL/GenBank/DDBJ databases">
        <authorList>
            <person name="Corre E."/>
            <person name="Pelletier E."/>
            <person name="Niang G."/>
            <person name="Scheremetjew M."/>
            <person name="Finn R."/>
            <person name="Kale V."/>
            <person name="Holt S."/>
            <person name="Cochrane G."/>
            <person name="Meng A."/>
            <person name="Brown T."/>
            <person name="Cohen L."/>
        </authorList>
    </citation>
    <scope>NUCLEOTIDE SEQUENCE</scope>
    <source>
        <strain evidence="2">CCMP1320</strain>
    </source>
</reference>